<keyword evidence="2" id="KW-1185">Reference proteome</keyword>
<dbReference type="OrthoDB" id="4310552at2"/>
<sequence length="176" mass="19304">MSKRAAMRQLCGDLTADLEVTRPAPPEAIFTALCDHLSEKRGRPVEHRLVHFPQGLASGLWLNMEDRDLIVVEQQTGPLHQLVIFGHEVWHMTAGHCGSHTSGLNAAARLLGDETDVAAAVRSVAARTDFDRAEEEDAERFGQQLGTTLRSLLEPDKAPVSALERRIQASLGRRPG</sequence>
<comment type="caution">
    <text evidence="1">The sequence shown here is derived from an EMBL/GenBank/DDBJ whole genome shotgun (WGS) entry which is preliminary data.</text>
</comment>
<dbReference type="EMBL" id="JAAAHS010000214">
    <property type="protein sequence ID" value="NBE54383.1"/>
    <property type="molecule type" value="Genomic_DNA"/>
</dbReference>
<proteinExistence type="predicted"/>
<protein>
    <submittedName>
        <fullName evidence="1">Toxin-antitoxin system, toxin component</fullName>
    </submittedName>
</protein>
<name>A0A964XP92_9ACTN</name>
<organism evidence="1 2">
    <name type="scientific">Streptomyces boluensis</name>
    <dbReference type="NCBI Taxonomy" id="1775135"/>
    <lineage>
        <taxon>Bacteria</taxon>
        <taxon>Bacillati</taxon>
        <taxon>Actinomycetota</taxon>
        <taxon>Actinomycetes</taxon>
        <taxon>Kitasatosporales</taxon>
        <taxon>Streptomycetaceae</taxon>
        <taxon>Streptomyces</taxon>
    </lineage>
</organism>
<dbReference type="RefSeq" id="WP_161701132.1">
    <property type="nucleotide sequence ID" value="NZ_JAAAHS010000214.1"/>
</dbReference>
<dbReference type="AlphaFoldDB" id="A0A964XP92"/>
<dbReference type="Proteomes" id="UP000598297">
    <property type="component" value="Unassembled WGS sequence"/>
</dbReference>
<evidence type="ECO:0000313" key="2">
    <source>
        <dbReference type="Proteomes" id="UP000598297"/>
    </source>
</evidence>
<evidence type="ECO:0000313" key="1">
    <source>
        <dbReference type="EMBL" id="NBE54383.1"/>
    </source>
</evidence>
<reference evidence="1" key="1">
    <citation type="submission" date="2020-01" db="EMBL/GenBank/DDBJ databases">
        <title>Whole-genome analyses of novel actinobacteria.</title>
        <authorList>
            <person name="Sahin N."/>
        </authorList>
    </citation>
    <scope>NUCLEOTIDE SEQUENCE</scope>
    <source>
        <strain evidence="1">YC537</strain>
    </source>
</reference>
<accession>A0A964XP92</accession>
<gene>
    <name evidence="1" type="ORF">GUY60_23795</name>
</gene>